<dbReference type="AlphaFoldDB" id="A0AA43QWU6"/>
<proteinExistence type="predicted"/>
<keyword evidence="1" id="KW-0812">Transmembrane</keyword>
<protein>
    <submittedName>
        <fullName evidence="2">Uncharacterized protein</fullName>
    </submittedName>
</protein>
<name>A0AA43QWU6_MYCAR</name>
<sequence length="80" mass="9149">MGMLVSRGATIAKMKAVFVFLILWAWVVGVIWGLYWFVNKNADEYNAKNPHKIPSSQDKSDYEEAPCITNDHYGCEESTY</sequence>
<comment type="caution">
    <text evidence="2">The sequence shown here is derived from an EMBL/GenBank/DDBJ whole genome shotgun (WGS) entry which is preliminary data.</text>
</comment>
<evidence type="ECO:0000313" key="3">
    <source>
        <dbReference type="Proteomes" id="UP001162175"/>
    </source>
</evidence>
<dbReference type="EMBL" id="JAPFAR010000005">
    <property type="protein sequence ID" value="MDI3349379.1"/>
    <property type="molecule type" value="Genomic_DNA"/>
</dbReference>
<evidence type="ECO:0000313" key="2">
    <source>
        <dbReference type="EMBL" id="MDI3349379.1"/>
    </source>
</evidence>
<reference evidence="2" key="1">
    <citation type="submission" date="2022-11" db="EMBL/GenBank/DDBJ databases">
        <title>Draft genome of Mycoplasma arginini isolated from fly.</title>
        <authorList>
            <person name="Severgnini M."/>
            <person name="Gioia G."/>
            <person name="Cremonesi P."/>
            <person name="Moroni P."/>
            <person name="Addis M.F."/>
            <person name="Castiglioni B."/>
        </authorList>
    </citation>
    <scope>NUCLEOTIDE SEQUENCE</scope>
    <source>
        <strain evidence="2">QMP CG1-1632</strain>
    </source>
</reference>
<dbReference type="Proteomes" id="UP001162175">
    <property type="component" value="Unassembled WGS sequence"/>
</dbReference>
<feature type="transmembrane region" description="Helical" evidence="1">
    <location>
        <begin position="16"/>
        <end position="38"/>
    </location>
</feature>
<gene>
    <name evidence="2" type="ORF">DCBHLPFO_00685</name>
</gene>
<keyword evidence="1" id="KW-0472">Membrane</keyword>
<evidence type="ECO:0000256" key="1">
    <source>
        <dbReference type="SAM" id="Phobius"/>
    </source>
</evidence>
<accession>A0AA43QWU6</accession>
<organism evidence="2 3">
    <name type="scientific">Mycoplasmopsis arginini</name>
    <name type="common">Mycoplasma arginini</name>
    <dbReference type="NCBI Taxonomy" id="2094"/>
    <lineage>
        <taxon>Bacteria</taxon>
        <taxon>Bacillati</taxon>
        <taxon>Mycoplasmatota</taxon>
        <taxon>Mycoplasmoidales</taxon>
        <taxon>Metamycoplasmataceae</taxon>
        <taxon>Mycoplasmopsis</taxon>
    </lineage>
</organism>
<keyword evidence="1" id="KW-1133">Transmembrane helix</keyword>